<dbReference type="InterPro" id="IPR021719">
    <property type="entry name" value="Prot_inh_I78"/>
</dbReference>
<dbReference type="EMBL" id="CP027667">
    <property type="protein sequence ID" value="AVO50105.1"/>
    <property type="molecule type" value="Genomic_DNA"/>
</dbReference>
<name>A0A2R3QEA8_9BURK</name>
<dbReference type="AlphaFoldDB" id="A0A2R3QEA8"/>
<feature type="signal peptide" evidence="2">
    <location>
        <begin position="1"/>
        <end position="20"/>
    </location>
</feature>
<dbReference type="KEGG" id="mela:C6568_13225"/>
<gene>
    <name evidence="3" type="ORF">C6568_13225</name>
</gene>
<dbReference type="Gene3D" id="3.30.10.10">
    <property type="entry name" value="Trypsin Inhibitor V, subunit A"/>
    <property type="match status" value="1"/>
</dbReference>
<evidence type="ECO:0000313" key="3">
    <source>
        <dbReference type="EMBL" id="AVO50105.1"/>
    </source>
</evidence>
<keyword evidence="2" id="KW-0732">Signal</keyword>
<dbReference type="OrthoDB" id="8724542at2"/>
<protein>
    <submittedName>
        <fullName evidence="3">Proteinase inhibitor I78</fullName>
    </submittedName>
</protein>
<evidence type="ECO:0000256" key="2">
    <source>
        <dbReference type="SAM" id="SignalP"/>
    </source>
</evidence>
<evidence type="ECO:0000313" key="4">
    <source>
        <dbReference type="Proteomes" id="UP000237925"/>
    </source>
</evidence>
<dbReference type="PANTHER" id="PTHR39600">
    <property type="entry name" value="PEPTIDASE INHIBITOR I78 FAMILY PROTEIN"/>
    <property type="match status" value="1"/>
</dbReference>
<organism evidence="3 4">
    <name type="scientific">Melaminivora suipulveris</name>
    <dbReference type="NCBI Taxonomy" id="2109913"/>
    <lineage>
        <taxon>Bacteria</taxon>
        <taxon>Pseudomonadati</taxon>
        <taxon>Pseudomonadota</taxon>
        <taxon>Betaproteobacteria</taxon>
        <taxon>Burkholderiales</taxon>
        <taxon>Comamonadaceae</taxon>
        <taxon>Melaminivora</taxon>
    </lineage>
</organism>
<reference evidence="3 4" key="1">
    <citation type="submission" date="2018-03" db="EMBL/GenBank/DDBJ databases">
        <title>Genome sequencing of Melaminivora sp.</title>
        <authorList>
            <person name="Kim S.-J."/>
            <person name="Heo J."/>
            <person name="Ahn J.-H."/>
            <person name="Kwon S.-W."/>
        </authorList>
    </citation>
    <scope>NUCLEOTIDE SEQUENCE [LARGE SCALE GENOMIC DNA]</scope>
    <source>
        <strain evidence="3 4">SC2-9</strain>
    </source>
</reference>
<dbReference type="PANTHER" id="PTHR39600:SF1">
    <property type="entry name" value="PEPTIDASE INHIBITOR I78 FAMILY PROTEIN"/>
    <property type="match status" value="1"/>
</dbReference>
<evidence type="ECO:0000256" key="1">
    <source>
        <dbReference type="SAM" id="MobiDB-lite"/>
    </source>
</evidence>
<dbReference type="Pfam" id="PF11720">
    <property type="entry name" value="Inhibitor_I78"/>
    <property type="match status" value="1"/>
</dbReference>
<feature type="region of interest" description="Disordered" evidence="1">
    <location>
        <begin position="27"/>
        <end position="49"/>
    </location>
</feature>
<proteinExistence type="predicted"/>
<feature type="chain" id="PRO_5015314470" evidence="2">
    <location>
        <begin position="21"/>
        <end position="116"/>
    </location>
</feature>
<keyword evidence="4" id="KW-1185">Reference proteome</keyword>
<accession>A0A2R3QEA8</accession>
<dbReference type="PROSITE" id="PS51257">
    <property type="entry name" value="PROKAR_LIPOPROTEIN"/>
    <property type="match status" value="1"/>
</dbReference>
<dbReference type="Proteomes" id="UP000237925">
    <property type="component" value="Chromosome"/>
</dbReference>
<sequence length="116" mass="11563">MVLRKAPATALTLAALLALAGCSSIGLPGGGSGEPPQPRPIGASTAPVGGTCDTQGAQWAVGRAGTAKVVEDARVRAGARMARVLRPGQAVTQEFDADRLSLQLDSAGKITAARCG</sequence>
<dbReference type="RefSeq" id="WP_106684532.1">
    <property type="nucleotide sequence ID" value="NZ_CP027667.1"/>
</dbReference>